<feature type="transmembrane region" description="Helical" evidence="2">
    <location>
        <begin position="261"/>
        <end position="281"/>
    </location>
</feature>
<evidence type="ECO:0008006" key="5">
    <source>
        <dbReference type="Google" id="ProtNLM"/>
    </source>
</evidence>
<feature type="transmembrane region" description="Helical" evidence="2">
    <location>
        <begin position="515"/>
        <end position="532"/>
    </location>
</feature>
<feature type="region of interest" description="Disordered" evidence="1">
    <location>
        <begin position="1"/>
        <end position="35"/>
    </location>
</feature>
<feature type="transmembrane region" description="Helical" evidence="2">
    <location>
        <begin position="489"/>
        <end position="508"/>
    </location>
</feature>
<feature type="transmembrane region" description="Helical" evidence="2">
    <location>
        <begin position="293"/>
        <end position="315"/>
    </location>
</feature>
<keyword evidence="4" id="KW-1185">Reference proteome</keyword>
<reference evidence="3" key="2">
    <citation type="submission" date="2021-08" db="EMBL/GenBank/DDBJ databases">
        <authorList>
            <person name="Tani A."/>
            <person name="Ola A."/>
            <person name="Ogura Y."/>
            <person name="Katsura K."/>
            <person name="Hayashi T."/>
        </authorList>
    </citation>
    <scope>NUCLEOTIDE SEQUENCE</scope>
    <source>
        <strain evidence="3">JCM 32048</strain>
    </source>
</reference>
<feature type="transmembrane region" description="Helical" evidence="2">
    <location>
        <begin position="233"/>
        <end position="255"/>
    </location>
</feature>
<feature type="transmembrane region" description="Helical" evidence="2">
    <location>
        <begin position="136"/>
        <end position="155"/>
    </location>
</feature>
<evidence type="ECO:0000256" key="1">
    <source>
        <dbReference type="SAM" id="MobiDB-lite"/>
    </source>
</evidence>
<feature type="transmembrane region" description="Helical" evidence="2">
    <location>
        <begin position="161"/>
        <end position="179"/>
    </location>
</feature>
<dbReference type="Proteomes" id="UP001055286">
    <property type="component" value="Unassembled WGS sequence"/>
</dbReference>
<dbReference type="InterPro" id="IPR018580">
    <property type="entry name" value="Uncharacterised_YfhO"/>
</dbReference>
<organism evidence="3 4">
    <name type="scientific">Methylobacterium frigidaeris</name>
    <dbReference type="NCBI Taxonomy" id="2038277"/>
    <lineage>
        <taxon>Bacteria</taxon>
        <taxon>Pseudomonadati</taxon>
        <taxon>Pseudomonadota</taxon>
        <taxon>Alphaproteobacteria</taxon>
        <taxon>Hyphomicrobiales</taxon>
        <taxon>Methylobacteriaceae</taxon>
        <taxon>Methylobacterium</taxon>
    </lineage>
</organism>
<dbReference type="EMBL" id="BPQJ01000019">
    <property type="protein sequence ID" value="GJD63805.1"/>
    <property type="molecule type" value="Genomic_DNA"/>
</dbReference>
<feature type="transmembrane region" description="Helical" evidence="2">
    <location>
        <begin position="344"/>
        <end position="363"/>
    </location>
</feature>
<feature type="transmembrane region" description="Helical" evidence="2">
    <location>
        <begin position="208"/>
        <end position="226"/>
    </location>
</feature>
<feature type="transmembrane region" description="Helical" evidence="2">
    <location>
        <begin position="455"/>
        <end position="477"/>
    </location>
</feature>
<accession>A0AA37M5W7</accession>
<proteinExistence type="predicted"/>
<keyword evidence="2" id="KW-0812">Transmembrane</keyword>
<dbReference type="PANTHER" id="PTHR38454:SF1">
    <property type="entry name" value="INTEGRAL MEMBRANE PROTEIN"/>
    <property type="match status" value="1"/>
</dbReference>
<keyword evidence="2" id="KW-0472">Membrane</keyword>
<name>A0AA37M5W7_9HYPH</name>
<dbReference type="PANTHER" id="PTHR38454">
    <property type="entry name" value="INTEGRAL MEMBRANE PROTEIN-RELATED"/>
    <property type="match status" value="1"/>
</dbReference>
<gene>
    <name evidence="3" type="ORF">MPEAHAMD_3976</name>
</gene>
<evidence type="ECO:0000256" key="2">
    <source>
        <dbReference type="SAM" id="Phobius"/>
    </source>
</evidence>
<keyword evidence="2" id="KW-1133">Transmembrane helix</keyword>
<sequence length="843" mass="90952">MLPLSTIPPRTATAGRDVKPGAGRAGAEDADRTMTRSPLHAWTPRDFWLALAAVMLFWAAAAAVWPLAGAVVPWDSKNHFYPMLRYLGAALANGELPLWNPYHFAGHPSVADPQSLLFTPTMLFFAWLDPSPSMELFDAVVFAHLIPGAVATLLLFRRRGWHPAGAVAAAMVFVLGGSASARLQHTGMIISYGFVPLAWWLLEEALARRSYAFGLAFAVVAAVMTVGRDQVAFLCGLSLIGVAVHAVLTAPAPLAYLRARIGVLAVMGVVGGALLAVPSLLTMQFLMTSTRPSFGYGAAIMGSLPPSSFATALFADVFGSLRWTYDYWGPDWQSMDGNTWTDRAVNYLFAGTLPAVLILWHGIAGGRLAAQEIRYPVIMLGAAILYALGRYTPLFAPVFDHVPGVDLYRRPADATFVINIGLALAAGYLVHRYVMEGAPRLWSGTAGLVRGARHVLPGIILPALALAALGGILFVSYAYAAKAHHLPDALRDGLIGTAIALAAVGVILRAGPRRRALAAACLVALLGAELVWRNAGNSLNAEPAGRYAVFQRLPPEQLQGLTLLKAELDARHAKGEHPRVEILGLGGAWQNASMVLGLEDTIGYNPLRLADYERAVGPGENAADPNLRQFPGLFRGYRSRLASLLGLEYLVLDRPAERLPRHFPQLTGAKLLYGSGEMWIYRLDPAKPRAYLATRLVPVDSESVLNQDELPEFEGNETALVDQDSVPKIKGEFGLKDPAAPVTAAKGTATILAYRRNVVTVEVETDRDSVLVLHDIFYPGWQARVDGARRPILRTNLLFRGVEVPAGKHVVEFRFRPLSVDNLVAAASELLARDDDAGETAVR</sequence>
<evidence type="ECO:0000313" key="3">
    <source>
        <dbReference type="EMBL" id="GJD63805.1"/>
    </source>
</evidence>
<feature type="transmembrane region" description="Helical" evidence="2">
    <location>
        <begin position="416"/>
        <end position="434"/>
    </location>
</feature>
<dbReference type="AlphaFoldDB" id="A0AA37M5W7"/>
<evidence type="ECO:0000313" key="4">
    <source>
        <dbReference type="Proteomes" id="UP001055286"/>
    </source>
</evidence>
<reference evidence="3" key="1">
    <citation type="journal article" date="2016" name="Front. Microbiol.">
        <title>Genome Sequence of the Piezophilic, Mesophilic Sulfate-Reducing Bacterium Desulfovibrio indicus J2T.</title>
        <authorList>
            <person name="Cao J."/>
            <person name="Maignien L."/>
            <person name="Shao Z."/>
            <person name="Alain K."/>
            <person name="Jebbar M."/>
        </authorList>
    </citation>
    <scope>NUCLEOTIDE SEQUENCE</scope>
    <source>
        <strain evidence="3">JCM 32048</strain>
    </source>
</reference>
<protein>
    <recommendedName>
        <fullName evidence="5">YfhO family protein</fullName>
    </recommendedName>
</protein>
<feature type="transmembrane region" description="Helical" evidence="2">
    <location>
        <begin position="375"/>
        <end position="396"/>
    </location>
</feature>
<comment type="caution">
    <text evidence="3">The sequence shown here is derived from an EMBL/GenBank/DDBJ whole genome shotgun (WGS) entry which is preliminary data.</text>
</comment>
<feature type="transmembrane region" description="Helical" evidence="2">
    <location>
        <begin position="47"/>
        <end position="74"/>
    </location>
</feature>